<dbReference type="InterPro" id="IPR050386">
    <property type="entry name" value="Glycosyl_hydrolase_5"/>
</dbReference>
<dbReference type="InterPro" id="IPR008979">
    <property type="entry name" value="Galactose-bd-like_sf"/>
</dbReference>
<keyword evidence="4" id="KW-0732">Signal</keyword>
<feature type="chain" id="PRO_5013323152" evidence="4">
    <location>
        <begin position="22"/>
        <end position="573"/>
    </location>
</feature>
<accession>A0A1Y5PYC9</accession>
<dbReference type="Gene3D" id="3.20.20.80">
    <property type="entry name" value="Glycosidases"/>
    <property type="match status" value="1"/>
</dbReference>
<dbReference type="GO" id="GO:0009986">
    <property type="term" value="C:cell surface"/>
    <property type="evidence" value="ECO:0007669"/>
    <property type="project" value="TreeGrafter"/>
</dbReference>
<dbReference type="SUPFAM" id="SSF51445">
    <property type="entry name" value="(Trans)glycosidases"/>
    <property type="match status" value="1"/>
</dbReference>
<dbReference type="RefSeq" id="WP_295325649.1">
    <property type="nucleotide sequence ID" value="NZ_LT598653.1"/>
</dbReference>
<feature type="signal peptide" evidence="4">
    <location>
        <begin position="1"/>
        <end position="21"/>
    </location>
</feature>
<dbReference type="InterPro" id="IPR001547">
    <property type="entry name" value="Glyco_hydro_5"/>
</dbReference>
<dbReference type="PANTHER" id="PTHR31297">
    <property type="entry name" value="GLUCAN ENDO-1,6-BETA-GLUCOSIDASE B"/>
    <property type="match status" value="1"/>
</dbReference>
<keyword evidence="2 3" id="KW-0326">Glycosidase</keyword>
<dbReference type="InterPro" id="IPR017853">
    <property type="entry name" value="GH"/>
</dbReference>
<dbReference type="Pfam" id="PF00150">
    <property type="entry name" value="Cellulase"/>
    <property type="match status" value="1"/>
</dbReference>
<evidence type="ECO:0000259" key="5">
    <source>
        <dbReference type="Pfam" id="PF00150"/>
    </source>
</evidence>
<evidence type="ECO:0000256" key="2">
    <source>
        <dbReference type="ARBA" id="ARBA00023295"/>
    </source>
</evidence>
<proteinExistence type="inferred from homology"/>
<dbReference type="AlphaFoldDB" id="A0A1Y5PYC9"/>
<reference evidence="6" key="1">
    <citation type="submission" date="2016-03" db="EMBL/GenBank/DDBJ databases">
        <authorList>
            <person name="Ploux O."/>
        </authorList>
    </citation>
    <scope>NUCLEOTIDE SEQUENCE</scope>
    <source>
        <strain evidence="6">UC10</strain>
    </source>
</reference>
<dbReference type="EMBL" id="LT598653">
    <property type="protein sequence ID" value="SBV32487.1"/>
    <property type="molecule type" value="Genomic_DNA"/>
</dbReference>
<sequence length="573" mass="62995">MNFRTVALALAALLSSTAAHAEGFLKVDGTEIVDESGQPVILRGMGLGGWMLQEGYMLKLGEIGQQHKIRAKLVELVGEARTAQFYRAWLDNHTTEADIAAMAQWGFNSVRLPIHFDQLTLPADKEPKPGEDTWHEEGFQRIDRLLAWSKAHRLYLILDLHAAPGGQGNDLAISDRDPAKPSLWQSAENQRKTVALWSKLAARYKDEPWIGAYDLINEPNWSFATPGKGNGCDETENKAVWELQQRITKAIRAVDKRHIVIVEGNCWGNNYKGLPPAWDANLVFSFHKYWNRNDEASIAEIEALRTRANRPIWLGESGENSNGWYQGAIALVEGAGIGWNFWPLKKIGFNQPLEIDPGPGWAKIVAWMTGKGPKPAADEAFAAMMALARSSRFDRNIPKPDVIDAMFRQPHDASPRPFRARTLGAEPLTIAAVDYDLGPPGVAYHDMVDANYHVATGGERTPWNNGTTYRNDGVDIARGADGAPYVGDFVSGEWMRYGADVAKAGRWTVSSRVRSARGGRIGIDERGVAVPAGTGWQIVGLGELDLPAGPGAVTLRALDCSDCEVAELVFTPR</sequence>
<dbReference type="GO" id="GO:0008422">
    <property type="term" value="F:beta-glucosidase activity"/>
    <property type="evidence" value="ECO:0007669"/>
    <property type="project" value="TreeGrafter"/>
</dbReference>
<dbReference type="KEGG" id="sphu:SPPYR_1367"/>
<keyword evidence="1 3" id="KW-0378">Hydrolase</keyword>
<dbReference type="CDD" id="cd04080">
    <property type="entry name" value="CBM6_cellulase-like"/>
    <property type="match status" value="1"/>
</dbReference>
<gene>
    <name evidence="6" type="ORF">SPPYR_1367</name>
</gene>
<comment type="similarity">
    <text evidence="3">Belongs to the glycosyl hydrolase 5 (cellulase A) family.</text>
</comment>
<feature type="domain" description="Glycoside hydrolase family 5" evidence="5">
    <location>
        <begin position="87"/>
        <end position="344"/>
    </location>
</feature>
<evidence type="ECO:0000256" key="4">
    <source>
        <dbReference type="SAM" id="SignalP"/>
    </source>
</evidence>
<dbReference type="GO" id="GO:0005576">
    <property type="term" value="C:extracellular region"/>
    <property type="evidence" value="ECO:0007669"/>
    <property type="project" value="TreeGrafter"/>
</dbReference>
<dbReference type="SUPFAM" id="SSF49785">
    <property type="entry name" value="Galactose-binding domain-like"/>
    <property type="match status" value="1"/>
</dbReference>
<protein>
    <submittedName>
        <fullName evidence="6">Endoglucanase</fullName>
    </submittedName>
</protein>
<dbReference type="GO" id="GO:0009251">
    <property type="term" value="P:glucan catabolic process"/>
    <property type="evidence" value="ECO:0007669"/>
    <property type="project" value="TreeGrafter"/>
</dbReference>
<evidence type="ECO:0000313" key="6">
    <source>
        <dbReference type="EMBL" id="SBV32487.1"/>
    </source>
</evidence>
<organism evidence="6">
    <name type="scientific">uncultured Sphingopyxis sp</name>
    <dbReference type="NCBI Taxonomy" id="310581"/>
    <lineage>
        <taxon>Bacteria</taxon>
        <taxon>Pseudomonadati</taxon>
        <taxon>Pseudomonadota</taxon>
        <taxon>Alphaproteobacteria</taxon>
        <taxon>Sphingomonadales</taxon>
        <taxon>Sphingomonadaceae</taxon>
        <taxon>Sphingopyxis</taxon>
        <taxon>environmental samples</taxon>
    </lineage>
</organism>
<dbReference type="PANTHER" id="PTHR31297:SF13">
    <property type="entry name" value="PUTATIVE-RELATED"/>
    <property type="match status" value="1"/>
</dbReference>
<evidence type="ECO:0000256" key="1">
    <source>
        <dbReference type="ARBA" id="ARBA00022801"/>
    </source>
</evidence>
<name>A0A1Y5PYC9_9SPHN</name>
<evidence type="ECO:0000256" key="3">
    <source>
        <dbReference type="RuleBase" id="RU361153"/>
    </source>
</evidence>
<dbReference type="Gene3D" id="2.60.120.260">
    <property type="entry name" value="Galactose-binding domain-like"/>
    <property type="match status" value="1"/>
</dbReference>